<dbReference type="STRING" id="349521.HCH_06800"/>
<dbReference type="PIRSF" id="PIRSF007580">
    <property type="entry name" value="UCP07580"/>
    <property type="match status" value="1"/>
</dbReference>
<proteinExistence type="predicted"/>
<dbReference type="KEGG" id="hch:HCH_06800"/>
<dbReference type="Pfam" id="PF10118">
    <property type="entry name" value="Metal_hydrol"/>
    <property type="match status" value="1"/>
</dbReference>
<keyword evidence="3" id="KW-1185">Reference proteome</keyword>
<dbReference type="AlphaFoldDB" id="Q2S7F0"/>
<keyword evidence="2" id="KW-0378">Hydrolase</keyword>
<gene>
    <name evidence="2" type="ordered locus">HCH_06800</name>
</gene>
<name>Q2S7F0_HAHCH</name>
<organism evidence="2 3">
    <name type="scientific">Hahella chejuensis (strain KCTC 2396)</name>
    <dbReference type="NCBI Taxonomy" id="349521"/>
    <lineage>
        <taxon>Bacteria</taxon>
        <taxon>Pseudomonadati</taxon>
        <taxon>Pseudomonadota</taxon>
        <taxon>Gammaproteobacteria</taxon>
        <taxon>Oceanospirillales</taxon>
        <taxon>Hahellaceae</taxon>
        <taxon>Hahella</taxon>
    </lineage>
</organism>
<sequence>MTMENTTAPRHSITGASDSRTPPEINVEPRNLSFDVDAELSTLWHGGDAFKTAFFNALSLQFPEGEHLFIKAVRDYRKQVKDPQLQQHIRGFIGQEGMHSREHARYNDALAQRGYNLDKMNARFHKHMEFVGGFKRSRRLAGTCAAEHYTAVLAHGVLKNPDWMAGASPTMQALWRWHAVEEIEHKSVAFDVYQSQVGLYRMRFVAFWIVTFQFFRFTFLNTCSMLKTEGKFWDLKTWLHGFNFLWGKPGVLRQSLPQFLRYLRRDFHPWQVDDREEVTRWLNNNQRPTEAA</sequence>
<accession>Q2S7F0</accession>
<feature type="region of interest" description="Disordered" evidence="1">
    <location>
        <begin position="1"/>
        <end position="27"/>
    </location>
</feature>
<reference evidence="2 3" key="1">
    <citation type="journal article" date="2005" name="Nucleic Acids Res.">
        <title>Genomic blueprint of Hahella chejuensis, a marine microbe producing an algicidal agent.</title>
        <authorList>
            <person name="Jeong H."/>
            <person name="Yim J.H."/>
            <person name="Lee C."/>
            <person name="Choi S.-H."/>
            <person name="Park Y.K."/>
            <person name="Yoon S.H."/>
            <person name="Hur C.-G."/>
            <person name="Kang H.-Y."/>
            <person name="Kim D."/>
            <person name="Lee H.H."/>
            <person name="Park K.H."/>
            <person name="Park S.-H."/>
            <person name="Park H.-S."/>
            <person name="Lee H.K."/>
            <person name="Oh T.K."/>
            <person name="Kim J.F."/>
        </authorList>
    </citation>
    <scope>NUCLEOTIDE SEQUENCE [LARGE SCALE GENOMIC DNA]</scope>
    <source>
        <strain evidence="2 3">KCTC 2396</strain>
    </source>
</reference>
<dbReference type="GO" id="GO:0016787">
    <property type="term" value="F:hydrolase activity"/>
    <property type="evidence" value="ECO:0007669"/>
    <property type="project" value="UniProtKB-KW"/>
</dbReference>
<evidence type="ECO:0000256" key="1">
    <source>
        <dbReference type="SAM" id="MobiDB-lite"/>
    </source>
</evidence>
<dbReference type="Proteomes" id="UP000000238">
    <property type="component" value="Chromosome"/>
</dbReference>
<protein>
    <submittedName>
        <fullName evidence="2">Predicted metal-dependent hydrolase</fullName>
    </submittedName>
</protein>
<dbReference type="RefSeq" id="WP_011400474.1">
    <property type="nucleotide sequence ID" value="NC_007645.1"/>
</dbReference>
<dbReference type="PANTHER" id="PTHR39456:SF1">
    <property type="entry name" value="METAL-DEPENDENT HYDROLASE"/>
    <property type="match status" value="1"/>
</dbReference>
<dbReference type="HOGENOM" id="CLU_051636_0_1_6"/>
<dbReference type="eggNOG" id="COG3687">
    <property type="taxonomic scope" value="Bacteria"/>
</dbReference>
<feature type="compositionally biased region" description="Polar residues" evidence="1">
    <location>
        <begin position="1"/>
        <end position="20"/>
    </location>
</feature>
<dbReference type="PANTHER" id="PTHR39456">
    <property type="entry name" value="METAL-DEPENDENT HYDROLASE"/>
    <property type="match status" value="1"/>
</dbReference>
<dbReference type="InterPro" id="IPR016516">
    <property type="entry name" value="UCP07580"/>
</dbReference>
<evidence type="ECO:0000313" key="2">
    <source>
        <dbReference type="EMBL" id="ABC33424.1"/>
    </source>
</evidence>
<evidence type="ECO:0000313" key="3">
    <source>
        <dbReference type="Proteomes" id="UP000000238"/>
    </source>
</evidence>
<dbReference type="EMBL" id="CP000155">
    <property type="protein sequence ID" value="ABC33424.1"/>
    <property type="molecule type" value="Genomic_DNA"/>
</dbReference>